<organism evidence="1 2">
    <name type="scientific">Escallonia rubra</name>
    <dbReference type="NCBI Taxonomy" id="112253"/>
    <lineage>
        <taxon>Eukaryota</taxon>
        <taxon>Viridiplantae</taxon>
        <taxon>Streptophyta</taxon>
        <taxon>Embryophyta</taxon>
        <taxon>Tracheophyta</taxon>
        <taxon>Spermatophyta</taxon>
        <taxon>Magnoliopsida</taxon>
        <taxon>eudicotyledons</taxon>
        <taxon>Gunneridae</taxon>
        <taxon>Pentapetalae</taxon>
        <taxon>asterids</taxon>
        <taxon>campanulids</taxon>
        <taxon>Escalloniales</taxon>
        <taxon>Escalloniaceae</taxon>
        <taxon>Escallonia</taxon>
    </lineage>
</organism>
<dbReference type="AlphaFoldDB" id="A0AA88QAL5"/>
<evidence type="ECO:0000313" key="2">
    <source>
        <dbReference type="Proteomes" id="UP001187471"/>
    </source>
</evidence>
<name>A0AA88QAL5_9ASTE</name>
<reference evidence="1" key="1">
    <citation type="submission" date="2022-12" db="EMBL/GenBank/DDBJ databases">
        <title>Draft genome assemblies for two species of Escallonia (Escalloniales).</title>
        <authorList>
            <person name="Chanderbali A."/>
            <person name="Dervinis C."/>
            <person name="Anghel I."/>
            <person name="Soltis D."/>
            <person name="Soltis P."/>
            <person name="Zapata F."/>
        </authorList>
    </citation>
    <scope>NUCLEOTIDE SEQUENCE</scope>
    <source>
        <strain evidence="1">UCBG92.1500</strain>
        <tissue evidence="1">Leaf</tissue>
    </source>
</reference>
<keyword evidence="2" id="KW-1185">Reference proteome</keyword>
<dbReference type="PANTHER" id="PTHR31267">
    <property type="entry name" value="DENTIN SIALOPHOSPHOPROTEIN-LIKE PROTEIN"/>
    <property type="match status" value="1"/>
</dbReference>
<dbReference type="EMBL" id="JAVXUO010003185">
    <property type="protein sequence ID" value="KAK2965733.1"/>
    <property type="molecule type" value="Genomic_DNA"/>
</dbReference>
<protein>
    <submittedName>
        <fullName evidence="1">Uncharacterized protein</fullName>
    </submittedName>
</protein>
<comment type="caution">
    <text evidence="1">The sequence shown here is derived from an EMBL/GenBank/DDBJ whole genome shotgun (WGS) entry which is preliminary data.</text>
</comment>
<sequence length="209" mass="23681">MSEVDWAKSANRLSEKFEEDAGMNEDGLPMHRPRRRLTLTTQLMQQLLSPPSATILSSDASSNHECVAYFAARLALGDACNLVCSNVPCSGANFLSDTCQTSERTGDQHLSEVMEDFMARARKLENDLLRLDKRASVLDLRVECQDLEKFSVINRFAKFHGRGKLMGLRPHLLLMQLQVLRNPAPRDMLLRVLSLGIYQIGYNVFHYDH</sequence>
<dbReference type="PANTHER" id="PTHR31267:SF2">
    <property type="entry name" value="EXPRESSED PROTEIN"/>
    <property type="match status" value="1"/>
</dbReference>
<evidence type="ECO:0000313" key="1">
    <source>
        <dbReference type="EMBL" id="KAK2965733.1"/>
    </source>
</evidence>
<dbReference type="Proteomes" id="UP001187471">
    <property type="component" value="Unassembled WGS sequence"/>
</dbReference>
<accession>A0AA88QAL5</accession>
<proteinExistence type="predicted"/>
<gene>
    <name evidence="1" type="ORF">RJ640_003271</name>
</gene>